<dbReference type="HAMAP" id="MF_01486">
    <property type="entry name" value="RecC"/>
    <property type="match status" value="1"/>
</dbReference>
<keyword evidence="7 10" id="KW-0067">ATP-binding</keyword>
<keyword evidence="5 10" id="KW-0347">Helicase</keyword>
<evidence type="ECO:0000256" key="10">
    <source>
        <dbReference type="HAMAP-Rule" id="MF_01486"/>
    </source>
</evidence>
<sequence>MLHVHRSERAEALVAPLAAVLAEAPEDPFTPDVVAVPTRGVERWLAQRLSHHLGAGETSGICANVDFRGPRRIVEQVVADLTDLDPDDDPWRPERLAWSVLEVLDTHLAEPWAAPLARYVGDPGDEVRRGRRLTLARRLADLLVDYARQRPEVVLAWSAAAPVADRAGEPGGTPDDLAWQPELWRRLVDRVPATDPARRVEEAVAALRADPAAVDLPPRLSVFGPTRLPEDELRVLRALAEHRDVHLWLVHPSPALWEKVAARDGDPAPAVDATGDGSGGHDDTEGAPTRRRADLPTPARHPFLASTGRDAVELQLCLAGGGPTSEKHHASAPTPPTLLGALQSALRADEPDGAHVLDPGDRSVQVLACHGRSRQVEVLRETLVGLFSADPTLQARDVIVLCPDVETFAPLVTATFGAVPELGEDAHPGQRLRVSLADRGAGTTNPVLALLATLLRLADGRVTASEVLDLAASAPVRRRFRFSDDDVDRLRQWAVEAGVHWGEDGTRRARFGIDGHVRQGTWDAALDRLLLGAAMADEDARFVGPALPLDDVGSTDVDLAGRLAELVARLTEILRGLDGVHPLAHWLDSLDRALTLLAEAPPTEAWQIGSARRVLGDVRGAGAAHGGVALRLADVRALLDDRLAGRPTRAGFRTGALTVCSLEPMRSVPHRVVCLLGLDDGVFPRTAAPAGDDLLARHPEIGERDARSEDRQIFLDAVAAAGDHLVVVHTGADERTGAARPPAVPVAELLDALDRTATTVDGRPVREHVVVRHPLQTVDDRNFTPGALGVPGPFSHDGAALGGARQAREKRQPVGALVGAPLSLPADAASDPTGGGVLAATAGGHADVELDDLVRLLENAPRWFAQHTLDVGLVLEEDDVEDRLPLALSGLAGWGVGDRVLRAALAGVDPNRAMQAEWRRGQVPPRELGRSALQEVVRCVGPLRVAAVEAAREADLAAGRPVSQDVLSSAETVDVRATLPDGRALVGSVPGVHGARVVRTEYSRLGPKHRLRAWVQALALTASDPGRPWDAVAIGRSPRGPGVAWSTLTPPDRDTAAAVLADLVALRDEAAREPLPLLPEVSLRYTEERRSSDARDALMRAGWAWNKGFERKDPYVVLAWGQDPALPDVAGLATTADLGRFPDDPTRLGALARRVWEPLLENELRGAR</sequence>
<organism evidence="13 14">
    <name type="scientific">Cellulosimicrobium protaetiae</name>
    <dbReference type="NCBI Taxonomy" id="2587808"/>
    <lineage>
        <taxon>Bacteria</taxon>
        <taxon>Bacillati</taxon>
        <taxon>Actinomycetota</taxon>
        <taxon>Actinomycetes</taxon>
        <taxon>Micrococcales</taxon>
        <taxon>Promicromonosporaceae</taxon>
        <taxon>Cellulosimicrobium</taxon>
    </lineage>
</organism>
<dbReference type="PANTHER" id="PTHR30591:SF1">
    <property type="entry name" value="RECBCD ENZYME SUBUNIT RECC"/>
    <property type="match status" value="1"/>
</dbReference>
<dbReference type="InterPro" id="IPR013986">
    <property type="entry name" value="DExx_box_DNA_helicase_dom_sf"/>
</dbReference>
<dbReference type="InterPro" id="IPR011335">
    <property type="entry name" value="Restrct_endonuc-II-like"/>
</dbReference>
<evidence type="ECO:0000256" key="2">
    <source>
        <dbReference type="ARBA" id="ARBA00022741"/>
    </source>
</evidence>
<keyword evidence="9 10" id="KW-0234">DNA repair</keyword>
<dbReference type="GO" id="GO:0003678">
    <property type="term" value="F:DNA helicase activity"/>
    <property type="evidence" value="ECO:0007669"/>
    <property type="project" value="UniProtKB-UniRule"/>
</dbReference>
<evidence type="ECO:0000256" key="4">
    <source>
        <dbReference type="ARBA" id="ARBA00022801"/>
    </source>
</evidence>
<evidence type="ECO:0000256" key="6">
    <source>
        <dbReference type="ARBA" id="ARBA00022839"/>
    </source>
</evidence>
<dbReference type="Pfam" id="PF04257">
    <property type="entry name" value="Exonuc_V_gamma"/>
    <property type="match status" value="1"/>
</dbReference>
<evidence type="ECO:0000313" key="13">
    <source>
        <dbReference type="EMBL" id="QJW37936.1"/>
    </source>
</evidence>
<reference evidence="13 14" key="1">
    <citation type="journal article" date="2022" name="Int. J. Syst. Evol. Microbiol.">
        <title>Cellulosimicrobium protaetiae sp. nov., isolated from the gut of the larva of Protaetia brevitarsis seulensis.</title>
        <authorList>
            <person name="Le Han H."/>
            <person name="Nguyen T.T.H."/>
            <person name="Li Z."/>
            <person name="Shin N.R."/>
            <person name="Kim S.G."/>
        </authorList>
    </citation>
    <scope>NUCLEOTIDE SEQUENCE [LARGE SCALE GENOMIC DNA]</scope>
    <source>
        <strain evidence="13 14">BI34</strain>
    </source>
</reference>
<dbReference type="GO" id="GO:0005524">
    <property type="term" value="F:ATP binding"/>
    <property type="evidence" value="ECO:0007669"/>
    <property type="project" value="UniProtKB-UniRule"/>
</dbReference>
<evidence type="ECO:0000256" key="8">
    <source>
        <dbReference type="ARBA" id="ARBA00023125"/>
    </source>
</evidence>
<gene>
    <name evidence="10 13" type="primary">recC</name>
    <name evidence="13" type="ORF">FIC82_018935</name>
</gene>
<name>A0A6M5UH86_9MICO</name>
<accession>A0A6M5UH86</accession>
<dbReference type="AlphaFoldDB" id="A0A6M5UH86"/>
<keyword evidence="8 10" id="KW-0238">DNA-binding</keyword>
<comment type="similarity">
    <text evidence="10">Belongs to the RecC family.</text>
</comment>
<dbReference type="GO" id="GO:0000724">
    <property type="term" value="P:double-strand break repair via homologous recombination"/>
    <property type="evidence" value="ECO:0007669"/>
    <property type="project" value="UniProtKB-UniRule"/>
</dbReference>
<keyword evidence="4 10" id="KW-0378">Hydrolase</keyword>
<evidence type="ECO:0000256" key="3">
    <source>
        <dbReference type="ARBA" id="ARBA00022763"/>
    </source>
</evidence>
<evidence type="ECO:0000256" key="1">
    <source>
        <dbReference type="ARBA" id="ARBA00022722"/>
    </source>
</evidence>
<evidence type="ECO:0000256" key="7">
    <source>
        <dbReference type="ARBA" id="ARBA00022840"/>
    </source>
</evidence>
<dbReference type="Gene3D" id="1.10.10.160">
    <property type="match status" value="1"/>
</dbReference>
<dbReference type="NCBIfam" id="TIGR01450">
    <property type="entry name" value="recC"/>
    <property type="match status" value="1"/>
</dbReference>
<dbReference type="OrthoDB" id="9762834at2"/>
<keyword evidence="6 10" id="KW-0269">Exonuclease</keyword>
<feature type="domain" description="RecC C-terminal" evidence="12">
    <location>
        <begin position="846"/>
        <end position="1089"/>
    </location>
</feature>
<proteinExistence type="inferred from homology"/>
<feature type="region of interest" description="Disordered" evidence="11">
    <location>
        <begin position="265"/>
        <end position="299"/>
    </location>
</feature>
<dbReference type="InterPro" id="IPR006697">
    <property type="entry name" value="RecC"/>
</dbReference>
<dbReference type="Gene3D" id="3.40.50.10930">
    <property type="match status" value="1"/>
</dbReference>
<dbReference type="GO" id="GO:0008854">
    <property type="term" value="F:exodeoxyribonuclease V activity"/>
    <property type="evidence" value="ECO:0007669"/>
    <property type="project" value="InterPro"/>
</dbReference>
<comment type="function">
    <text evidence="10">A helicase/nuclease that prepares dsDNA breaks (DSB) for recombinational DNA repair. Binds to DSBs and unwinds DNA via a highly rapid and processive ATP-dependent bidirectional helicase activity. Unwinds dsDNA until it encounters a Chi (crossover hotspot instigator) sequence from the 3' direction. Cuts ssDNA a few nucleotides 3' to the Chi site. The properties and activities of the enzyme are changed at Chi. The Chi-altered holoenzyme produces a long 3'-ssDNA overhang and facilitates RecA-binding to the ssDNA for homologous DNA recombination and repair. Holoenzyme degrades any linearized DNA that is unable to undergo homologous recombination. In the holoenzyme this subunit recognizes the wild-type Chi sequence, and when added to isolated RecB increases its ATP-dependent helicase processivity.</text>
</comment>
<dbReference type="SUPFAM" id="SSF52980">
    <property type="entry name" value="Restriction endonuclease-like"/>
    <property type="match status" value="1"/>
</dbReference>
<dbReference type="KEGG" id="cprt:FIC82_018935"/>
<dbReference type="Proteomes" id="UP000451354">
    <property type="component" value="Chromosome"/>
</dbReference>
<dbReference type="GO" id="GO:0009338">
    <property type="term" value="C:exodeoxyribonuclease V complex"/>
    <property type="evidence" value="ECO:0007669"/>
    <property type="project" value="InterPro"/>
</dbReference>
<evidence type="ECO:0000256" key="11">
    <source>
        <dbReference type="SAM" id="MobiDB-lite"/>
    </source>
</evidence>
<comment type="miscellaneous">
    <text evidence="10">In the RecBCD complex, RecB has a slow 3'-5' helicase, an exonuclease activity and loads RecA onto ssDNA, RecD has a fast 5'-3' helicase activity, while RecC stimulates the ATPase and processivity of the RecB helicase and contributes to recognition of the Chi site.</text>
</comment>
<evidence type="ECO:0000256" key="5">
    <source>
        <dbReference type="ARBA" id="ARBA00022806"/>
    </source>
</evidence>
<keyword evidence="1 10" id="KW-0540">Nuclease</keyword>
<dbReference type="InterPro" id="IPR041500">
    <property type="entry name" value="RecC_C"/>
</dbReference>
<protein>
    <recommendedName>
        <fullName evidence="10">RecBCD enzyme subunit RecC</fullName>
    </recommendedName>
    <alternativeName>
        <fullName evidence="10">Exonuclease V subunit RecC</fullName>
        <shortName evidence="10">ExoV subunit RecC</shortName>
    </alternativeName>
    <alternativeName>
        <fullName evidence="10">Helicase/nuclease RecBCD subunit RecC</fullName>
    </alternativeName>
</protein>
<dbReference type="PIRSF" id="PIRSF000980">
    <property type="entry name" value="RecC"/>
    <property type="match status" value="1"/>
</dbReference>
<dbReference type="SUPFAM" id="SSF52540">
    <property type="entry name" value="P-loop containing nucleoside triphosphate hydrolases"/>
    <property type="match status" value="2"/>
</dbReference>
<dbReference type="InterPro" id="IPR027417">
    <property type="entry name" value="P-loop_NTPase"/>
</dbReference>
<evidence type="ECO:0000256" key="9">
    <source>
        <dbReference type="ARBA" id="ARBA00023204"/>
    </source>
</evidence>
<comment type="subunit">
    <text evidence="10">Heterotrimer of RecB, RecC and RecD. All subunits contribute to DNA-binding.</text>
</comment>
<evidence type="ECO:0000313" key="14">
    <source>
        <dbReference type="Proteomes" id="UP000451354"/>
    </source>
</evidence>
<dbReference type="EMBL" id="CP052757">
    <property type="protein sequence ID" value="QJW37936.1"/>
    <property type="molecule type" value="Genomic_DNA"/>
</dbReference>
<evidence type="ECO:0000259" key="12">
    <source>
        <dbReference type="Pfam" id="PF17946"/>
    </source>
</evidence>
<keyword evidence="2 10" id="KW-0547">Nucleotide-binding</keyword>
<dbReference type="PANTHER" id="PTHR30591">
    <property type="entry name" value="RECBCD ENZYME SUBUNIT RECC"/>
    <property type="match status" value="1"/>
</dbReference>
<keyword evidence="14" id="KW-1185">Reference proteome</keyword>
<dbReference type="GO" id="GO:0003677">
    <property type="term" value="F:DNA binding"/>
    <property type="evidence" value="ECO:0007669"/>
    <property type="project" value="UniProtKB-UniRule"/>
</dbReference>
<keyword evidence="3 10" id="KW-0227">DNA damage</keyword>
<dbReference type="Pfam" id="PF17946">
    <property type="entry name" value="RecC_C"/>
    <property type="match status" value="1"/>
</dbReference>
<dbReference type="Gene3D" id="3.40.50.300">
    <property type="entry name" value="P-loop containing nucleotide triphosphate hydrolases"/>
    <property type="match status" value="2"/>
</dbReference>